<comment type="caution">
    <text evidence="1">The sequence shown here is derived from an EMBL/GenBank/DDBJ whole genome shotgun (WGS) entry which is preliminary data.</text>
</comment>
<accession>A0A811LM06</accession>
<dbReference type="Proteomes" id="UP000614601">
    <property type="component" value="Unassembled WGS sequence"/>
</dbReference>
<keyword evidence="2" id="KW-1185">Reference proteome</keyword>
<dbReference type="AlphaFoldDB" id="A0A811LM06"/>
<organism evidence="1 2">
    <name type="scientific">Bursaphelenchus okinawaensis</name>
    <dbReference type="NCBI Taxonomy" id="465554"/>
    <lineage>
        <taxon>Eukaryota</taxon>
        <taxon>Metazoa</taxon>
        <taxon>Ecdysozoa</taxon>
        <taxon>Nematoda</taxon>
        <taxon>Chromadorea</taxon>
        <taxon>Rhabditida</taxon>
        <taxon>Tylenchina</taxon>
        <taxon>Tylenchomorpha</taxon>
        <taxon>Aphelenchoidea</taxon>
        <taxon>Aphelenchoididae</taxon>
        <taxon>Bursaphelenchus</taxon>
    </lineage>
</organism>
<dbReference type="OrthoDB" id="10440383at2759"/>
<dbReference type="EMBL" id="CAJFDH010000006">
    <property type="protein sequence ID" value="CAD5228486.1"/>
    <property type="molecule type" value="Genomic_DNA"/>
</dbReference>
<evidence type="ECO:0000313" key="1">
    <source>
        <dbReference type="EMBL" id="CAD5228486.1"/>
    </source>
</evidence>
<evidence type="ECO:0000313" key="2">
    <source>
        <dbReference type="Proteomes" id="UP000614601"/>
    </source>
</evidence>
<gene>
    <name evidence="1" type="ORF">BOKJ2_LOCUS12702</name>
</gene>
<protein>
    <submittedName>
        <fullName evidence="1">Uncharacterized protein</fullName>
    </submittedName>
</protein>
<dbReference type="Proteomes" id="UP000783686">
    <property type="component" value="Unassembled WGS sequence"/>
</dbReference>
<name>A0A811LM06_9BILA</name>
<reference evidence="1" key="1">
    <citation type="submission" date="2020-09" db="EMBL/GenBank/DDBJ databases">
        <authorList>
            <person name="Kikuchi T."/>
        </authorList>
    </citation>
    <scope>NUCLEOTIDE SEQUENCE</scope>
    <source>
        <strain evidence="1">SH1</strain>
    </source>
</reference>
<sequence>MIGGSLRSNKSTKSRIVRRKSVEECEFDDIRTAQALNSCGLWVCDQETVEYRMRRFRRHLLRKLSSNSMDPEEMSLEMKKFCISLCLRHNIHLDWHLEKPSLLSVKKIKRKNLFKILSLRRFGRKSI</sequence>
<proteinExistence type="predicted"/>
<dbReference type="EMBL" id="CAJFCW020000006">
    <property type="protein sequence ID" value="CAG9124552.1"/>
    <property type="molecule type" value="Genomic_DNA"/>
</dbReference>